<evidence type="ECO:0000256" key="1">
    <source>
        <dbReference type="ARBA" id="ARBA00023002"/>
    </source>
</evidence>
<organism evidence="2 3">
    <name type="scientific">Suillus luteus UH-Slu-Lm8-n1</name>
    <dbReference type="NCBI Taxonomy" id="930992"/>
    <lineage>
        <taxon>Eukaryota</taxon>
        <taxon>Fungi</taxon>
        <taxon>Dikarya</taxon>
        <taxon>Basidiomycota</taxon>
        <taxon>Agaricomycotina</taxon>
        <taxon>Agaricomycetes</taxon>
        <taxon>Agaricomycetidae</taxon>
        <taxon>Boletales</taxon>
        <taxon>Suillineae</taxon>
        <taxon>Suillaceae</taxon>
        <taxon>Suillus</taxon>
    </lineage>
</organism>
<gene>
    <name evidence="2" type="ORF">CY34DRAFT_804018</name>
</gene>
<dbReference type="OrthoDB" id="10004862at2759"/>
<dbReference type="InParanoid" id="A0A0D0AN28"/>
<dbReference type="AlphaFoldDB" id="A0A0D0AN28"/>
<dbReference type="GO" id="GO:0016491">
    <property type="term" value="F:oxidoreductase activity"/>
    <property type="evidence" value="ECO:0007669"/>
    <property type="project" value="UniProtKB-KW"/>
</dbReference>
<dbReference type="EMBL" id="KN835217">
    <property type="protein sequence ID" value="KIK43251.1"/>
    <property type="molecule type" value="Genomic_DNA"/>
</dbReference>
<dbReference type="InterPro" id="IPR025337">
    <property type="entry name" value="Questin_oxidase-like"/>
</dbReference>
<reference evidence="2 3" key="1">
    <citation type="submission" date="2014-04" db="EMBL/GenBank/DDBJ databases">
        <authorList>
            <consortium name="DOE Joint Genome Institute"/>
            <person name="Kuo A."/>
            <person name="Ruytinx J."/>
            <person name="Rineau F."/>
            <person name="Colpaert J."/>
            <person name="Kohler A."/>
            <person name="Nagy L.G."/>
            <person name="Floudas D."/>
            <person name="Copeland A."/>
            <person name="Barry K.W."/>
            <person name="Cichocki N."/>
            <person name="Veneault-Fourrey C."/>
            <person name="LaButti K."/>
            <person name="Lindquist E.A."/>
            <person name="Lipzen A."/>
            <person name="Lundell T."/>
            <person name="Morin E."/>
            <person name="Murat C."/>
            <person name="Sun H."/>
            <person name="Tunlid A."/>
            <person name="Henrissat B."/>
            <person name="Grigoriev I.V."/>
            <person name="Hibbett D.S."/>
            <person name="Martin F."/>
            <person name="Nordberg H.P."/>
            <person name="Cantor M.N."/>
            <person name="Hua S.X."/>
        </authorList>
    </citation>
    <scope>NUCLEOTIDE SEQUENCE [LARGE SCALE GENOMIC DNA]</scope>
    <source>
        <strain evidence="2 3">UH-Slu-Lm8-n1</strain>
    </source>
</reference>
<keyword evidence="3" id="KW-1185">Reference proteome</keyword>
<keyword evidence="1" id="KW-0560">Oxidoreductase</keyword>
<evidence type="ECO:0000313" key="2">
    <source>
        <dbReference type="EMBL" id="KIK43251.1"/>
    </source>
</evidence>
<accession>A0A0D0AN28</accession>
<reference evidence="3" key="2">
    <citation type="submission" date="2015-01" db="EMBL/GenBank/DDBJ databases">
        <title>Evolutionary Origins and Diversification of the Mycorrhizal Mutualists.</title>
        <authorList>
            <consortium name="DOE Joint Genome Institute"/>
            <consortium name="Mycorrhizal Genomics Consortium"/>
            <person name="Kohler A."/>
            <person name="Kuo A."/>
            <person name="Nagy L.G."/>
            <person name="Floudas D."/>
            <person name="Copeland A."/>
            <person name="Barry K.W."/>
            <person name="Cichocki N."/>
            <person name="Veneault-Fourrey C."/>
            <person name="LaButti K."/>
            <person name="Lindquist E.A."/>
            <person name="Lipzen A."/>
            <person name="Lundell T."/>
            <person name="Morin E."/>
            <person name="Murat C."/>
            <person name="Riley R."/>
            <person name="Ohm R."/>
            <person name="Sun H."/>
            <person name="Tunlid A."/>
            <person name="Henrissat B."/>
            <person name="Grigoriev I.V."/>
            <person name="Hibbett D.S."/>
            <person name="Martin F."/>
        </authorList>
    </citation>
    <scope>NUCLEOTIDE SEQUENCE [LARGE SCALE GENOMIC DNA]</scope>
    <source>
        <strain evidence="3">UH-Slu-Lm8-n1</strain>
    </source>
</reference>
<dbReference type="STRING" id="930992.A0A0D0AN28"/>
<name>A0A0D0AN28_9AGAM</name>
<dbReference type="HOGENOM" id="CLU_019145_1_0_1"/>
<proteinExistence type="predicted"/>
<evidence type="ECO:0000313" key="3">
    <source>
        <dbReference type="Proteomes" id="UP000054485"/>
    </source>
</evidence>
<dbReference type="Pfam" id="PF14027">
    <property type="entry name" value="Questin_oxidase"/>
    <property type="match status" value="1"/>
</dbReference>
<dbReference type="PANTHER" id="PTHR35870">
    <property type="entry name" value="PROTEIN, PUTATIVE (AFU_ORTHOLOGUE AFUA_5G03330)-RELATED"/>
    <property type="match status" value="1"/>
</dbReference>
<protein>
    <submittedName>
        <fullName evidence="2">Uncharacterized protein</fullName>
    </submittedName>
</protein>
<dbReference type="PANTHER" id="PTHR35870:SF1">
    <property type="entry name" value="PROTEIN, PUTATIVE (AFU_ORTHOLOGUE AFUA_5G03330)-RELATED"/>
    <property type="match status" value="1"/>
</dbReference>
<sequence length="550" mass="60974">MVNTIPPANPIPVAPSPAEVLARLFPTPAPPPSVLAPARLPNAGPGPTAALLKTLKDNHERSHVFFNYYSFHNHAAHHLLAIWALGASGPLITAAYEDTHLDHMRDAFQAPDHVVISDDNFHDYLGDENYYNAYLDYYHKVVLAPGATISSTLEKYIFSSEYNINDSLASGKQQPEMLNRFVEILIHPLIHTGYGAEFGLPGMLAEGLAQASVHPARATVLVSRLLFPGNPDSQYRPKSHVHALTILSQMLLDSRFWTRSLEKHEFEAMLVSHGELINSYAEMWTCEINSQEDFSRHLEELVWASTLMYGVSSWDGESKEYRADFFTMHIVTSCLFLPSLCAHLSYRSQSLLLRAHFLASITWWLVRGRPALPLRKFFAAPLAPLPSPAHFKYATTLPGALPQPSTCALLGGDSPHAVTPNVWYPILQSTIIHPNEHLCKCQRALAHFAALYGHREAGFMSEALSSSPAISCPDTPLLPGGLELAEGECKALEAPEWEFLDGSIFLRVAWLTGAALGWVREGEPNTGAWDYQEFERVALERDELEAKAKA</sequence>
<dbReference type="Proteomes" id="UP000054485">
    <property type="component" value="Unassembled WGS sequence"/>
</dbReference>